<evidence type="ECO:0000313" key="1">
    <source>
        <dbReference type="EMBL" id="EJT96490.1"/>
    </source>
</evidence>
<dbReference type="EMBL" id="JH795915">
    <property type="protein sequence ID" value="EJT96490.1"/>
    <property type="molecule type" value="Genomic_DNA"/>
</dbReference>
<dbReference type="Proteomes" id="UP000030653">
    <property type="component" value="Unassembled WGS sequence"/>
</dbReference>
<dbReference type="GeneID" id="63684543"/>
<name>M5FMY2_DACPD</name>
<evidence type="ECO:0000313" key="2">
    <source>
        <dbReference type="Proteomes" id="UP000030653"/>
    </source>
</evidence>
<accession>M5FMY2</accession>
<keyword evidence="2" id="KW-1185">Reference proteome</keyword>
<protein>
    <submittedName>
        <fullName evidence="1">Uncharacterized protein</fullName>
    </submittedName>
</protein>
<dbReference type="HOGENOM" id="CLU_2812292_0_0_1"/>
<sequence length="67" mass="8216">MSPSLHNNPSFQSYFSLNCHWYSEFEDCWYKEMLDQQFKHHWQWIPLAIPIHTLQYPPGECPNYILK</sequence>
<proteinExistence type="predicted"/>
<organism evidence="1 2">
    <name type="scientific">Dacryopinax primogenitus (strain DJM 731)</name>
    <name type="common">Brown rot fungus</name>
    <dbReference type="NCBI Taxonomy" id="1858805"/>
    <lineage>
        <taxon>Eukaryota</taxon>
        <taxon>Fungi</taxon>
        <taxon>Dikarya</taxon>
        <taxon>Basidiomycota</taxon>
        <taxon>Agaricomycotina</taxon>
        <taxon>Dacrymycetes</taxon>
        <taxon>Dacrymycetales</taxon>
        <taxon>Dacrymycetaceae</taxon>
        <taxon>Dacryopinax</taxon>
    </lineage>
</organism>
<dbReference type="AlphaFoldDB" id="M5FMY2"/>
<reference evidence="1 2" key="1">
    <citation type="journal article" date="2012" name="Science">
        <title>The Paleozoic origin of enzymatic lignin decomposition reconstructed from 31 fungal genomes.</title>
        <authorList>
            <person name="Floudas D."/>
            <person name="Binder M."/>
            <person name="Riley R."/>
            <person name="Barry K."/>
            <person name="Blanchette R.A."/>
            <person name="Henrissat B."/>
            <person name="Martinez A.T."/>
            <person name="Otillar R."/>
            <person name="Spatafora J.W."/>
            <person name="Yadav J.S."/>
            <person name="Aerts A."/>
            <person name="Benoit I."/>
            <person name="Boyd A."/>
            <person name="Carlson A."/>
            <person name="Copeland A."/>
            <person name="Coutinho P.M."/>
            <person name="de Vries R.P."/>
            <person name="Ferreira P."/>
            <person name="Findley K."/>
            <person name="Foster B."/>
            <person name="Gaskell J."/>
            <person name="Glotzer D."/>
            <person name="Gorecki P."/>
            <person name="Heitman J."/>
            <person name="Hesse C."/>
            <person name="Hori C."/>
            <person name="Igarashi K."/>
            <person name="Jurgens J.A."/>
            <person name="Kallen N."/>
            <person name="Kersten P."/>
            <person name="Kohler A."/>
            <person name="Kuees U."/>
            <person name="Kumar T.K.A."/>
            <person name="Kuo A."/>
            <person name="LaButti K."/>
            <person name="Larrondo L.F."/>
            <person name="Lindquist E."/>
            <person name="Ling A."/>
            <person name="Lombard V."/>
            <person name="Lucas S."/>
            <person name="Lundell T."/>
            <person name="Martin R."/>
            <person name="McLaughlin D.J."/>
            <person name="Morgenstern I."/>
            <person name="Morin E."/>
            <person name="Murat C."/>
            <person name="Nagy L.G."/>
            <person name="Nolan M."/>
            <person name="Ohm R.A."/>
            <person name="Patyshakuliyeva A."/>
            <person name="Rokas A."/>
            <person name="Ruiz-Duenas F.J."/>
            <person name="Sabat G."/>
            <person name="Salamov A."/>
            <person name="Samejima M."/>
            <person name="Schmutz J."/>
            <person name="Slot J.C."/>
            <person name="St John F."/>
            <person name="Stenlid J."/>
            <person name="Sun H."/>
            <person name="Sun S."/>
            <person name="Syed K."/>
            <person name="Tsang A."/>
            <person name="Wiebenga A."/>
            <person name="Young D."/>
            <person name="Pisabarro A."/>
            <person name="Eastwood D.C."/>
            <person name="Martin F."/>
            <person name="Cullen D."/>
            <person name="Grigoriev I.V."/>
            <person name="Hibbett D.S."/>
        </authorList>
    </citation>
    <scope>NUCLEOTIDE SEQUENCE [LARGE SCALE GENOMIC DNA]</scope>
    <source>
        <strain evidence="1 2">DJM-731 SS1</strain>
    </source>
</reference>
<dbReference type="RefSeq" id="XP_040623388.1">
    <property type="nucleotide sequence ID" value="XM_040769481.1"/>
</dbReference>
<gene>
    <name evidence="1" type="ORF">DACRYDRAFT_112712</name>
</gene>